<dbReference type="RefSeq" id="WP_093276348.1">
    <property type="nucleotide sequence ID" value="NZ_FNDD01000021.1"/>
</dbReference>
<dbReference type="OrthoDB" id="5878504at2"/>
<protein>
    <submittedName>
        <fullName evidence="2">Uncharacterized protein</fullName>
    </submittedName>
</protein>
<sequence>MFSIRVMVCLVMFIFTSFLVYAQRNDKTSLCSTDEYVRFSCQLENKKIVSLCSKKNENKVNEKNINSIGLVYRYGTESNIELNYPIDADGSDFGYESIRQEATEDENKYYSTRVYFSLGKYKYIVGNSEIFDAISWLAVNKNENEIFYSQCNDNLTYANVDIFQE</sequence>
<dbReference type="STRING" id="861298.SAMN04488136_12165"/>
<evidence type="ECO:0000313" key="3">
    <source>
        <dbReference type="Proteomes" id="UP000198854"/>
    </source>
</evidence>
<name>A0A1G8DTR1_9VIBR</name>
<gene>
    <name evidence="2" type="ORF">SAMN04488136_12165</name>
</gene>
<keyword evidence="3" id="KW-1185">Reference proteome</keyword>
<feature type="signal peptide" evidence="1">
    <location>
        <begin position="1"/>
        <end position="22"/>
    </location>
</feature>
<proteinExistence type="predicted"/>
<dbReference type="Proteomes" id="UP000198854">
    <property type="component" value="Unassembled WGS sequence"/>
</dbReference>
<evidence type="ECO:0000256" key="1">
    <source>
        <dbReference type="SAM" id="SignalP"/>
    </source>
</evidence>
<accession>A0A1G8DTR1</accession>
<dbReference type="AlphaFoldDB" id="A0A1G8DTR1"/>
<dbReference type="EMBL" id="FNDD01000021">
    <property type="protein sequence ID" value="SDH61074.1"/>
    <property type="molecule type" value="Genomic_DNA"/>
</dbReference>
<evidence type="ECO:0000313" key="2">
    <source>
        <dbReference type="EMBL" id="SDH61074.1"/>
    </source>
</evidence>
<keyword evidence="1" id="KW-0732">Signal</keyword>
<feature type="chain" id="PRO_5011540569" evidence="1">
    <location>
        <begin position="23"/>
        <end position="165"/>
    </location>
</feature>
<organism evidence="2 3">
    <name type="scientific">Vibrio xiamenensis</name>
    <dbReference type="NCBI Taxonomy" id="861298"/>
    <lineage>
        <taxon>Bacteria</taxon>
        <taxon>Pseudomonadati</taxon>
        <taxon>Pseudomonadota</taxon>
        <taxon>Gammaproteobacteria</taxon>
        <taxon>Vibrionales</taxon>
        <taxon>Vibrionaceae</taxon>
        <taxon>Vibrio</taxon>
    </lineage>
</organism>
<reference evidence="2 3" key="1">
    <citation type="submission" date="2016-10" db="EMBL/GenBank/DDBJ databases">
        <authorList>
            <person name="de Groot N.N."/>
        </authorList>
    </citation>
    <scope>NUCLEOTIDE SEQUENCE [LARGE SCALE GENOMIC DNA]</scope>
    <source>
        <strain evidence="2 3">CGMCC 1.10228</strain>
    </source>
</reference>